<feature type="domain" description="C2H2-type" evidence="3">
    <location>
        <begin position="737"/>
        <end position="759"/>
    </location>
</feature>
<dbReference type="Proteomes" id="UP000887229">
    <property type="component" value="Unassembled WGS sequence"/>
</dbReference>
<feature type="compositionally biased region" description="Polar residues" evidence="2">
    <location>
        <begin position="715"/>
        <end position="729"/>
    </location>
</feature>
<feature type="region of interest" description="Disordered" evidence="2">
    <location>
        <begin position="702"/>
        <end position="729"/>
    </location>
</feature>
<dbReference type="InterPro" id="IPR013087">
    <property type="entry name" value="Znf_C2H2_type"/>
</dbReference>
<dbReference type="GO" id="GO:0003700">
    <property type="term" value="F:DNA-binding transcription factor activity"/>
    <property type="evidence" value="ECO:0007669"/>
    <property type="project" value="InterPro"/>
</dbReference>
<dbReference type="SMART" id="SM00355">
    <property type="entry name" value="ZnF_C2H2"/>
    <property type="match status" value="3"/>
</dbReference>
<feature type="region of interest" description="Disordered" evidence="2">
    <location>
        <begin position="543"/>
        <end position="578"/>
    </location>
</feature>
<feature type="compositionally biased region" description="Polar residues" evidence="2">
    <location>
        <begin position="557"/>
        <end position="567"/>
    </location>
</feature>
<organism evidence="4 5">
    <name type="scientific">Emericellopsis atlantica</name>
    <dbReference type="NCBI Taxonomy" id="2614577"/>
    <lineage>
        <taxon>Eukaryota</taxon>
        <taxon>Fungi</taxon>
        <taxon>Dikarya</taxon>
        <taxon>Ascomycota</taxon>
        <taxon>Pezizomycotina</taxon>
        <taxon>Sordariomycetes</taxon>
        <taxon>Hypocreomycetidae</taxon>
        <taxon>Hypocreales</taxon>
        <taxon>Bionectriaceae</taxon>
        <taxon>Emericellopsis</taxon>
    </lineage>
</organism>
<dbReference type="EMBL" id="MU251313">
    <property type="protein sequence ID" value="KAG9249411.1"/>
    <property type="molecule type" value="Genomic_DNA"/>
</dbReference>
<dbReference type="AlphaFoldDB" id="A0A9P7ZCU6"/>
<feature type="compositionally biased region" description="Basic and acidic residues" evidence="2">
    <location>
        <begin position="678"/>
        <end position="690"/>
    </location>
</feature>
<evidence type="ECO:0000313" key="4">
    <source>
        <dbReference type="EMBL" id="KAG9249411.1"/>
    </source>
</evidence>
<keyword evidence="1" id="KW-0479">Metal-binding</keyword>
<keyword evidence="1" id="KW-0862">Zinc</keyword>
<proteinExistence type="predicted"/>
<feature type="compositionally biased region" description="Basic and acidic residues" evidence="2">
    <location>
        <begin position="154"/>
        <end position="170"/>
    </location>
</feature>
<protein>
    <recommendedName>
        <fullName evidence="3">C2H2-type domain-containing protein</fullName>
    </recommendedName>
</protein>
<accession>A0A9P7ZCU6</accession>
<dbReference type="InterPro" id="IPR036236">
    <property type="entry name" value="Znf_C2H2_sf"/>
</dbReference>
<dbReference type="Pfam" id="PF00096">
    <property type="entry name" value="zf-C2H2"/>
    <property type="match status" value="1"/>
</dbReference>
<dbReference type="PANTHER" id="PTHR23225">
    <property type="entry name" value="ZINC FINGER PROTEIN"/>
    <property type="match status" value="1"/>
</dbReference>
<feature type="region of interest" description="Disordered" evidence="2">
    <location>
        <begin position="313"/>
        <end position="353"/>
    </location>
</feature>
<feature type="region of interest" description="Disordered" evidence="2">
    <location>
        <begin position="678"/>
        <end position="697"/>
    </location>
</feature>
<name>A0A9P7ZCU6_9HYPO</name>
<keyword evidence="5" id="KW-1185">Reference proteome</keyword>
<gene>
    <name evidence="4" type="ORF">F5Z01DRAFT_669293</name>
</gene>
<dbReference type="PROSITE" id="PS00028">
    <property type="entry name" value="ZINC_FINGER_C2H2_1"/>
    <property type="match status" value="1"/>
</dbReference>
<evidence type="ECO:0000259" key="3">
    <source>
        <dbReference type="PROSITE" id="PS50157"/>
    </source>
</evidence>
<reference evidence="4" key="1">
    <citation type="journal article" date="2021" name="IMA Fungus">
        <title>Genomic characterization of three marine fungi, including Emericellopsis atlantica sp. nov. with signatures of a generalist lifestyle and marine biomass degradation.</title>
        <authorList>
            <person name="Hagestad O.C."/>
            <person name="Hou L."/>
            <person name="Andersen J.H."/>
            <person name="Hansen E.H."/>
            <person name="Altermark B."/>
            <person name="Li C."/>
            <person name="Kuhnert E."/>
            <person name="Cox R.J."/>
            <person name="Crous P.W."/>
            <person name="Spatafora J.W."/>
            <person name="Lail K."/>
            <person name="Amirebrahimi M."/>
            <person name="Lipzen A."/>
            <person name="Pangilinan J."/>
            <person name="Andreopoulos W."/>
            <person name="Hayes R.D."/>
            <person name="Ng V."/>
            <person name="Grigoriev I.V."/>
            <person name="Jackson S.A."/>
            <person name="Sutton T.D.S."/>
            <person name="Dobson A.D.W."/>
            <person name="Rama T."/>
        </authorList>
    </citation>
    <scope>NUCLEOTIDE SEQUENCE</scope>
    <source>
        <strain evidence="4">TS7</strain>
    </source>
</reference>
<evidence type="ECO:0000256" key="1">
    <source>
        <dbReference type="PROSITE-ProRule" id="PRU00042"/>
    </source>
</evidence>
<feature type="region of interest" description="Disordered" evidence="2">
    <location>
        <begin position="143"/>
        <end position="209"/>
    </location>
</feature>
<dbReference type="SUPFAM" id="SSF57667">
    <property type="entry name" value="beta-beta-alpha zinc fingers"/>
    <property type="match status" value="1"/>
</dbReference>
<feature type="region of interest" description="Disordered" evidence="2">
    <location>
        <begin position="1"/>
        <end position="26"/>
    </location>
</feature>
<dbReference type="PANTHER" id="PTHR23225:SF2">
    <property type="entry name" value="AT09679P-RELATED"/>
    <property type="match status" value="1"/>
</dbReference>
<keyword evidence="1" id="KW-0863">Zinc-finger</keyword>
<dbReference type="InterPro" id="IPR039970">
    <property type="entry name" value="TF_Grauzone"/>
</dbReference>
<feature type="compositionally biased region" description="Basic and acidic residues" evidence="2">
    <location>
        <begin position="199"/>
        <end position="209"/>
    </location>
</feature>
<dbReference type="GO" id="GO:0008270">
    <property type="term" value="F:zinc ion binding"/>
    <property type="evidence" value="ECO:0007669"/>
    <property type="project" value="UniProtKB-KW"/>
</dbReference>
<feature type="region of interest" description="Disordered" evidence="2">
    <location>
        <begin position="946"/>
        <end position="968"/>
    </location>
</feature>
<sequence>MATTSRVERLLETVRSQEREDRANRDRVGREIARLGDEIVGFEGERVDLDARLKKHKAFKSKLEVHAASKSQLESAIAQLDAELREQRELYCDSPDGTSSKKFYQVSRPLIAQYEEKLKCVRNLDGWEQNLVDEIDAENIYLPESTPFEDGSGDIDRGEDTGVGATDDRPQSVGEQAADGLPRPSPPNPRSQNKRRLSQRKDTPRKVSRLTERTIDIDTFFQNGKSKHRIFRVNGDGENWWIVWCKEHNMTFGTKNSLTGAGKHLNSNRHGGMDKSHETALAHLGYKVLNCTPQMVDANNRAVDAELETCKSHAPHKNRERTTLSSGGDDAEADFVPKAHVKKPMKRRGDTASQAVLDPKPGYIYRAWISQNFRAVICLPLPPTVEATGIVELQAQTEDLVKEMETEPPVCYSERNGKFVWAEDYEDHGPKVQERQYPVVVINNGDRTKWTRAWIPANDLAEVEQTDPSLQFIANRNAVLAELRRRKNLEKDQSGPATGMHRAARVAPIGNFADSHAPPRAREDVDEVPSDDLLSCEMVAENARGQDGGSPVAELGKQQTSDVQDTGTSDRSRGGSALSVTIGPKVEMSVTGQIAESQSAFGAYSSMHDSTTSEPMDTDRLVGVKSGNLTPTDKAPPLVSMKIAGLLNSPEVLPSSADVVRDFLRDIARDALPSTERDLEYHTSKSRDARPNVSYYNGHHEATMGAESTTHHQTVDSATTERTAKSLSTSSASPLELKCSQCGITYREQSAFDKHMETHIRPFICVFHYAGCNKTFSKKNEWKRHVLKQHICLKYYHCDYMECATTTRSGTTCRANKLPARGKIFRRKDLYMQHVRRMHLSKINARQDQEAVAELQQRALRTRCQLPLNMACPAEHCNLDFRGDKAWDDWMEHAARHLLAAHERQEPEVGFGGSQDTCLTEWAEHPDVDVARRVQGGWALNDPLQDCDEVARSSPSSNICDEDAEEPA</sequence>
<dbReference type="PROSITE" id="PS50157">
    <property type="entry name" value="ZINC_FINGER_C2H2_2"/>
    <property type="match status" value="1"/>
</dbReference>
<evidence type="ECO:0000313" key="5">
    <source>
        <dbReference type="Proteomes" id="UP000887229"/>
    </source>
</evidence>
<dbReference type="Gene3D" id="3.30.160.60">
    <property type="entry name" value="Classic Zinc Finger"/>
    <property type="match status" value="1"/>
</dbReference>
<dbReference type="RefSeq" id="XP_046113335.1">
    <property type="nucleotide sequence ID" value="XM_046264412.1"/>
</dbReference>
<comment type="caution">
    <text evidence="4">The sequence shown here is derived from an EMBL/GenBank/DDBJ whole genome shotgun (WGS) entry which is preliminary data.</text>
</comment>
<dbReference type="GeneID" id="70295315"/>
<dbReference type="OrthoDB" id="4835412at2759"/>
<evidence type="ECO:0000256" key="2">
    <source>
        <dbReference type="SAM" id="MobiDB-lite"/>
    </source>
</evidence>